<evidence type="ECO:0000313" key="3">
    <source>
        <dbReference type="Proteomes" id="UP001528920"/>
    </source>
</evidence>
<feature type="domain" description="VWFA" evidence="1">
    <location>
        <begin position="28"/>
        <end position="213"/>
    </location>
</feature>
<dbReference type="Pfam" id="PF00092">
    <property type="entry name" value="VWA"/>
    <property type="match status" value="1"/>
</dbReference>
<gene>
    <name evidence="2" type="ORF">L3049_10660</name>
</gene>
<dbReference type="SUPFAM" id="SSF53300">
    <property type="entry name" value="vWA-like"/>
    <property type="match status" value="1"/>
</dbReference>
<evidence type="ECO:0000259" key="1">
    <source>
        <dbReference type="PROSITE" id="PS50234"/>
    </source>
</evidence>
<dbReference type="RefSeq" id="WP_275109795.1">
    <property type="nucleotide sequence ID" value="NZ_JAKJSC010000001.1"/>
</dbReference>
<dbReference type="EMBL" id="JAKJSC010000001">
    <property type="protein sequence ID" value="MDE5418470.1"/>
    <property type="molecule type" value="Genomic_DNA"/>
</dbReference>
<sequence>MLRVYFVFILLFFINITQVKSQNFKDERRVYLLDCTLSMFGFGGCPEIFEEVRAGLIEAIQTIDDERTEIIILPFQDEVLDVWKQDATASGKKILIDKIRSIKKKNLDITRTNICAAWEKALELLNSERRNYIFLLTDGEQNSKKNTKDCLYSHIENWCSQARQRDAFAFYVMLTEAANDPKLKAIINSCNRIEFVEGTDIDIIELRPSSTSIPINVREQKYSASLPFVSNHIDKLPSGFKIKLQLEDNPYFSLTDIDCSKINNGVVNFSLNPKILDDEILRMPLEFNIPLKIIIDNNKFPRIFSTPSQINVLLKNKREKVLTIKIIEDENN</sequence>
<dbReference type="Proteomes" id="UP001528920">
    <property type="component" value="Unassembled WGS sequence"/>
</dbReference>
<evidence type="ECO:0000313" key="2">
    <source>
        <dbReference type="EMBL" id="MDE5418470.1"/>
    </source>
</evidence>
<organism evidence="2 3">
    <name type="scientific">Paralabilibaculum antarcticum</name>
    <dbReference type="NCBI Taxonomy" id="2912572"/>
    <lineage>
        <taxon>Bacteria</taxon>
        <taxon>Pseudomonadati</taxon>
        <taxon>Bacteroidota</taxon>
        <taxon>Bacteroidia</taxon>
        <taxon>Marinilabiliales</taxon>
        <taxon>Marinifilaceae</taxon>
        <taxon>Paralabilibaculum</taxon>
    </lineage>
</organism>
<accession>A0ABT5VT84</accession>
<dbReference type="InterPro" id="IPR002035">
    <property type="entry name" value="VWF_A"/>
</dbReference>
<dbReference type="SMART" id="SM00327">
    <property type="entry name" value="VWA"/>
    <property type="match status" value="1"/>
</dbReference>
<reference evidence="2 3" key="1">
    <citation type="submission" date="2022-01" db="EMBL/GenBank/DDBJ databases">
        <title>Labilibaculum sp. nov, a marine bacterium isolated from Antarctica.</title>
        <authorList>
            <person name="Dai W."/>
        </authorList>
    </citation>
    <scope>NUCLEOTIDE SEQUENCE [LARGE SCALE GENOMIC DNA]</scope>
    <source>
        <strain evidence="2 3">DW002</strain>
    </source>
</reference>
<dbReference type="Gene3D" id="3.40.50.410">
    <property type="entry name" value="von Willebrand factor, type A domain"/>
    <property type="match status" value="1"/>
</dbReference>
<comment type="caution">
    <text evidence="2">The sequence shown here is derived from an EMBL/GenBank/DDBJ whole genome shotgun (WGS) entry which is preliminary data.</text>
</comment>
<proteinExistence type="predicted"/>
<keyword evidence="3" id="KW-1185">Reference proteome</keyword>
<name>A0ABT5VT84_9BACT</name>
<dbReference type="InterPro" id="IPR036465">
    <property type="entry name" value="vWFA_dom_sf"/>
</dbReference>
<dbReference type="CDD" id="cd00198">
    <property type="entry name" value="vWFA"/>
    <property type="match status" value="1"/>
</dbReference>
<protein>
    <submittedName>
        <fullName evidence="2">VWA domain-containing protein</fullName>
    </submittedName>
</protein>
<dbReference type="PROSITE" id="PS50234">
    <property type="entry name" value="VWFA"/>
    <property type="match status" value="1"/>
</dbReference>